<organism evidence="3 4">
    <name type="scientific">Cytospora chrysosperma</name>
    <name type="common">Cytospora canker fungus</name>
    <name type="synonym">Sphaeria chrysosperma</name>
    <dbReference type="NCBI Taxonomy" id="252740"/>
    <lineage>
        <taxon>Eukaryota</taxon>
        <taxon>Fungi</taxon>
        <taxon>Dikarya</taxon>
        <taxon>Ascomycota</taxon>
        <taxon>Pezizomycotina</taxon>
        <taxon>Sordariomycetes</taxon>
        <taxon>Sordariomycetidae</taxon>
        <taxon>Diaporthales</taxon>
        <taxon>Cytosporaceae</taxon>
        <taxon>Cytospora</taxon>
    </lineage>
</organism>
<sequence>MFSQGLFIIIIPCLAIVVLICWAWFPFWIFVKAFHVIFGIKKPEDQHEPVRGEENHKRFPVAGFQPAVAQPPVLQQPVVQPTAFDPEYFQQNYSLEVDPREAKRRLVFKNTPEKEVAEARTDWRNSGDEVETQEAGDPGSQGVHRRGGPSQRNLPQPPRQTDENIDNLLRPEPAVNLYRQVHR</sequence>
<evidence type="ECO:0000256" key="1">
    <source>
        <dbReference type="SAM" id="MobiDB-lite"/>
    </source>
</evidence>
<accession>A0A423WH86</accession>
<dbReference type="EMBL" id="LJZO01000004">
    <property type="protein sequence ID" value="ROW02748.1"/>
    <property type="molecule type" value="Genomic_DNA"/>
</dbReference>
<dbReference type="Proteomes" id="UP000284375">
    <property type="component" value="Unassembled WGS sequence"/>
</dbReference>
<keyword evidence="4" id="KW-1185">Reference proteome</keyword>
<keyword evidence="2" id="KW-1133">Transmembrane helix</keyword>
<name>A0A423WH86_CYTCH</name>
<gene>
    <name evidence="3" type="ORF">VSDG_01702</name>
</gene>
<proteinExistence type="predicted"/>
<dbReference type="AlphaFoldDB" id="A0A423WH86"/>
<reference evidence="3 4" key="1">
    <citation type="submission" date="2015-09" db="EMBL/GenBank/DDBJ databases">
        <title>Host preference determinants of Valsa canker pathogens revealed by comparative genomics.</title>
        <authorList>
            <person name="Yin Z."/>
            <person name="Huang L."/>
        </authorList>
    </citation>
    <scope>NUCLEOTIDE SEQUENCE [LARGE SCALE GENOMIC DNA]</scope>
    <source>
        <strain evidence="3 4">YSFL</strain>
    </source>
</reference>
<feature type="transmembrane region" description="Helical" evidence="2">
    <location>
        <begin position="6"/>
        <end position="31"/>
    </location>
</feature>
<keyword evidence="2" id="KW-0812">Transmembrane</keyword>
<evidence type="ECO:0000256" key="2">
    <source>
        <dbReference type="SAM" id="Phobius"/>
    </source>
</evidence>
<comment type="caution">
    <text evidence="3">The sequence shown here is derived from an EMBL/GenBank/DDBJ whole genome shotgun (WGS) entry which is preliminary data.</text>
</comment>
<dbReference type="OrthoDB" id="10470201at2759"/>
<protein>
    <submittedName>
        <fullName evidence="3">Uncharacterized protein</fullName>
    </submittedName>
</protein>
<evidence type="ECO:0000313" key="3">
    <source>
        <dbReference type="EMBL" id="ROW02748.1"/>
    </source>
</evidence>
<feature type="region of interest" description="Disordered" evidence="1">
    <location>
        <begin position="116"/>
        <end position="183"/>
    </location>
</feature>
<keyword evidence="2" id="KW-0472">Membrane</keyword>
<feature type="compositionally biased region" description="Basic and acidic residues" evidence="1">
    <location>
        <begin position="116"/>
        <end position="127"/>
    </location>
</feature>
<evidence type="ECO:0000313" key="4">
    <source>
        <dbReference type="Proteomes" id="UP000284375"/>
    </source>
</evidence>